<evidence type="ECO:0000256" key="2">
    <source>
        <dbReference type="ARBA" id="ARBA00023125"/>
    </source>
</evidence>
<proteinExistence type="predicted"/>
<dbReference type="EMBL" id="BOQP01000001">
    <property type="protein sequence ID" value="GIM66518.1"/>
    <property type="molecule type" value="Genomic_DNA"/>
</dbReference>
<dbReference type="Pfam" id="PF00196">
    <property type="entry name" value="GerE"/>
    <property type="match status" value="1"/>
</dbReference>
<feature type="domain" description="HTH luxR-type" evidence="4">
    <location>
        <begin position="1"/>
        <end position="51"/>
    </location>
</feature>
<keyword evidence="6" id="KW-1185">Reference proteome</keyword>
<dbReference type="GO" id="GO:0006355">
    <property type="term" value="P:regulation of DNA-templated transcription"/>
    <property type="evidence" value="ECO:0007669"/>
    <property type="project" value="InterPro"/>
</dbReference>
<evidence type="ECO:0000256" key="1">
    <source>
        <dbReference type="ARBA" id="ARBA00023015"/>
    </source>
</evidence>
<dbReference type="InterPro" id="IPR016032">
    <property type="entry name" value="Sig_transdc_resp-reg_C-effctor"/>
</dbReference>
<name>A0A919S7K7_9ACTN</name>
<dbReference type="PANTHER" id="PTHR44688:SF16">
    <property type="entry name" value="DNA-BINDING TRANSCRIPTIONAL ACTIVATOR DEVR_DOSR"/>
    <property type="match status" value="1"/>
</dbReference>
<sequence>MASLAAAGATNGEIAARLFLSTSTVEYHLTKIFRKLAITSRRKLAAALGEN</sequence>
<dbReference type="PRINTS" id="PR00038">
    <property type="entry name" value="HTHLUXR"/>
</dbReference>
<organism evidence="5 6">
    <name type="scientific">Winogradskya consettensis</name>
    <dbReference type="NCBI Taxonomy" id="113560"/>
    <lineage>
        <taxon>Bacteria</taxon>
        <taxon>Bacillati</taxon>
        <taxon>Actinomycetota</taxon>
        <taxon>Actinomycetes</taxon>
        <taxon>Micromonosporales</taxon>
        <taxon>Micromonosporaceae</taxon>
        <taxon>Winogradskya</taxon>
    </lineage>
</organism>
<dbReference type="InterPro" id="IPR036388">
    <property type="entry name" value="WH-like_DNA-bd_sf"/>
</dbReference>
<dbReference type="AlphaFoldDB" id="A0A919S7K7"/>
<evidence type="ECO:0000259" key="4">
    <source>
        <dbReference type="PROSITE" id="PS50043"/>
    </source>
</evidence>
<dbReference type="PROSITE" id="PS50043">
    <property type="entry name" value="HTH_LUXR_2"/>
    <property type="match status" value="1"/>
</dbReference>
<comment type="caution">
    <text evidence="5">The sequence shown here is derived from an EMBL/GenBank/DDBJ whole genome shotgun (WGS) entry which is preliminary data.</text>
</comment>
<dbReference type="GO" id="GO:0003677">
    <property type="term" value="F:DNA binding"/>
    <property type="evidence" value="ECO:0007669"/>
    <property type="project" value="UniProtKB-KW"/>
</dbReference>
<dbReference type="SMART" id="SM00421">
    <property type="entry name" value="HTH_LUXR"/>
    <property type="match status" value="1"/>
</dbReference>
<protein>
    <recommendedName>
        <fullName evidence="4">HTH luxR-type domain-containing protein</fullName>
    </recommendedName>
</protein>
<dbReference type="Proteomes" id="UP000680865">
    <property type="component" value="Unassembled WGS sequence"/>
</dbReference>
<evidence type="ECO:0000313" key="5">
    <source>
        <dbReference type="EMBL" id="GIM66518.1"/>
    </source>
</evidence>
<evidence type="ECO:0000256" key="3">
    <source>
        <dbReference type="ARBA" id="ARBA00023163"/>
    </source>
</evidence>
<dbReference type="InterPro" id="IPR000792">
    <property type="entry name" value="Tscrpt_reg_LuxR_C"/>
</dbReference>
<accession>A0A919S7K7</accession>
<gene>
    <name evidence="5" type="ORF">Aco04nite_02380</name>
</gene>
<dbReference type="PANTHER" id="PTHR44688">
    <property type="entry name" value="DNA-BINDING TRANSCRIPTIONAL ACTIVATOR DEVR_DOSR"/>
    <property type="match status" value="1"/>
</dbReference>
<reference evidence="5" key="1">
    <citation type="submission" date="2021-03" db="EMBL/GenBank/DDBJ databases">
        <title>Whole genome shotgun sequence of Actinoplanes consettensis NBRC 14913.</title>
        <authorList>
            <person name="Komaki H."/>
            <person name="Tamura T."/>
        </authorList>
    </citation>
    <scope>NUCLEOTIDE SEQUENCE</scope>
    <source>
        <strain evidence="5">NBRC 14913</strain>
    </source>
</reference>
<keyword evidence="3" id="KW-0804">Transcription</keyword>
<keyword evidence="1" id="KW-0805">Transcription regulation</keyword>
<dbReference type="SUPFAM" id="SSF46894">
    <property type="entry name" value="C-terminal effector domain of the bipartite response regulators"/>
    <property type="match status" value="1"/>
</dbReference>
<evidence type="ECO:0000313" key="6">
    <source>
        <dbReference type="Proteomes" id="UP000680865"/>
    </source>
</evidence>
<keyword evidence="2" id="KW-0238">DNA-binding</keyword>
<dbReference type="Gene3D" id="1.10.10.10">
    <property type="entry name" value="Winged helix-like DNA-binding domain superfamily/Winged helix DNA-binding domain"/>
    <property type="match status" value="1"/>
</dbReference>
<dbReference type="CDD" id="cd06170">
    <property type="entry name" value="LuxR_C_like"/>
    <property type="match status" value="1"/>
</dbReference>